<dbReference type="Pfam" id="PF02383">
    <property type="entry name" value="Syja_N"/>
    <property type="match status" value="1"/>
</dbReference>
<sequence length="517" mass="59567">MKPSNFQTSPQVKGPSLNYKDGSNLSKYERRIEEEILRIFTDSDSFYYCPDNRGDITNAVPRQGGELDDRFFWNKHMLRDIIELGSDHAKAWTNPIIQGYVEIAPIKQLDLSLILISRRSRFRAGTRYKRRGLNPEGHCANYVETEQIISYKSHAVSFLLVRGSVPLYWSQPGIKYRPAPILHRSFAENQTAFEKHFDNQLSLYEKVIVVNLVEQLGKESIIFNAYTQHVLSLNNEQLVYVSFDFHEYCRGMHFERVSLLIDKLKAESIFRDMSYSWKDKQGLICEQKAVFRVNCIDCLDRTNVVQTALAKTVLIKQLKKLGIVSPEGDLPKEMASKFQVMWANNGDIISKQYAGTAALKGDFTRTGDRKLTGLMKDGMTSANRYYLSRFKDNTRQMCLDIMCGEIENTAEVAMSDEDDEDEDEEMNNSEEEDKSNVQHIKTLIEDCKRLMLTEDEHVINAWPLLAYEDQTIGLSSEDFDRILILTKDMLKIAEYNVHLDNMALLVCRHVHAICLGR</sequence>
<evidence type="ECO:0000313" key="3">
    <source>
        <dbReference type="EMBL" id="CAG6657774.1"/>
    </source>
</evidence>
<feature type="region of interest" description="Disordered" evidence="1">
    <location>
        <begin position="412"/>
        <end position="435"/>
    </location>
</feature>
<dbReference type="PANTHER" id="PTHR45662">
    <property type="entry name" value="PHOSPHATIDYLINOSITIDE PHOSPHATASE SAC1"/>
    <property type="match status" value="1"/>
</dbReference>
<evidence type="ECO:0000259" key="2">
    <source>
        <dbReference type="PROSITE" id="PS50275"/>
    </source>
</evidence>
<dbReference type="InterPro" id="IPR002013">
    <property type="entry name" value="SAC_dom"/>
</dbReference>
<dbReference type="PANTHER" id="PTHR45662:SF8">
    <property type="entry name" value="PHOSPHATIDYLINOSITIDE PHOSPHATASE SAC2"/>
    <property type="match status" value="1"/>
</dbReference>
<dbReference type="Pfam" id="PF12456">
    <property type="entry name" value="hSac2"/>
    <property type="match status" value="1"/>
</dbReference>
<dbReference type="GO" id="GO:2001135">
    <property type="term" value="P:regulation of endocytic recycling"/>
    <property type="evidence" value="ECO:0007669"/>
    <property type="project" value="TreeGrafter"/>
</dbReference>
<dbReference type="GO" id="GO:0045334">
    <property type="term" value="C:clathrin-coated endocytic vesicle"/>
    <property type="evidence" value="ECO:0007669"/>
    <property type="project" value="TreeGrafter"/>
</dbReference>
<protein>
    <submittedName>
        <fullName evidence="3">Phosphatidylinositide phosphatase SAC2</fullName>
    </submittedName>
</protein>
<dbReference type="AlphaFoldDB" id="A0A8D8RUA9"/>
<name>A0A8D8RUA9_9HEMI</name>
<dbReference type="GO" id="GO:0043812">
    <property type="term" value="F:phosphatidylinositol-4-phosphate phosphatase activity"/>
    <property type="evidence" value="ECO:0007669"/>
    <property type="project" value="TreeGrafter"/>
</dbReference>
<dbReference type="EMBL" id="HBUF01189500">
    <property type="protein sequence ID" value="CAG6657774.1"/>
    <property type="molecule type" value="Transcribed_RNA"/>
</dbReference>
<dbReference type="EMBL" id="HBUF01189498">
    <property type="protein sequence ID" value="CAG6657768.1"/>
    <property type="molecule type" value="Transcribed_RNA"/>
</dbReference>
<dbReference type="GO" id="GO:0005769">
    <property type="term" value="C:early endosome"/>
    <property type="evidence" value="ECO:0007669"/>
    <property type="project" value="TreeGrafter"/>
</dbReference>
<evidence type="ECO:0000256" key="1">
    <source>
        <dbReference type="SAM" id="MobiDB-lite"/>
    </source>
</evidence>
<feature type="compositionally biased region" description="Acidic residues" evidence="1">
    <location>
        <begin position="414"/>
        <end position="433"/>
    </location>
</feature>
<proteinExistence type="predicted"/>
<organism evidence="3">
    <name type="scientific">Cacopsylla melanoneura</name>
    <dbReference type="NCBI Taxonomy" id="428564"/>
    <lineage>
        <taxon>Eukaryota</taxon>
        <taxon>Metazoa</taxon>
        <taxon>Ecdysozoa</taxon>
        <taxon>Arthropoda</taxon>
        <taxon>Hexapoda</taxon>
        <taxon>Insecta</taxon>
        <taxon>Pterygota</taxon>
        <taxon>Neoptera</taxon>
        <taxon>Paraneoptera</taxon>
        <taxon>Hemiptera</taxon>
        <taxon>Sternorrhyncha</taxon>
        <taxon>Psylloidea</taxon>
        <taxon>Psyllidae</taxon>
        <taxon>Psyllinae</taxon>
        <taxon>Cacopsylla</taxon>
    </lineage>
</organism>
<dbReference type="PROSITE" id="PS50275">
    <property type="entry name" value="SAC"/>
    <property type="match status" value="1"/>
</dbReference>
<dbReference type="InterPro" id="IPR022158">
    <property type="entry name" value="Inositol_phosphatase"/>
</dbReference>
<accession>A0A8D8RUA9</accession>
<reference evidence="3" key="1">
    <citation type="submission" date="2021-05" db="EMBL/GenBank/DDBJ databases">
        <authorList>
            <person name="Alioto T."/>
            <person name="Alioto T."/>
            <person name="Gomez Garrido J."/>
        </authorList>
    </citation>
    <scope>NUCLEOTIDE SEQUENCE</scope>
</reference>
<feature type="domain" description="SAC" evidence="2">
    <location>
        <begin position="37"/>
        <end position="355"/>
    </location>
</feature>
<dbReference type="GO" id="GO:0046856">
    <property type="term" value="P:phosphatidylinositol dephosphorylation"/>
    <property type="evidence" value="ECO:0007669"/>
    <property type="project" value="TreeGrafter"/>
</dbReference>